<dbReference type="Proteomes" id="UP000001929">
    <property type="component" value="Chromosome"/>
</dbReference>
<keyword evidence="5" id="KW-1185">Reference proteome</keyword>
<feature type="domain" description="D-isomer specific 2-hydroxyacid dehydrogenase NAD-binding" evidence="3">
    <location>
        <begin position="102"/>
        <end position="272"/>
    </location>
</feature>
<dbReference type="eggNOG" id="COG0111">
    <property type="taxonomic scope" value="Bacteria"/>
</dbReference>
<evidence type="ECO:0000259" key="3">
    <source>
        <dbReference type="Pfam" id="PF02826"/>
    </source>
</evidence>
<dbReference type="GO" id="GO:0004617">
    <property type="term" value="F:phosphoglycerate dehydrogenase activity"/>
    <property type="evidence" value="ECO:0007669"/>
    <property type="project" value="UniProtKB-EC"/>
</dbReference>
<dbReference type="GO" id="GO:0051287">
    <property type="term" value="F:NAD binding"/>
    <property type="evidence" value="ECO:0007669"/>
    <property type="project" value="InterPro"/>
</dbReference>
<dbReference type="PhylomeDB" id="Q2RSU3"/>
<dbReference type="CDD" id="cd12164">
    <property type="entry name" value="GDH_like_2"/>
    <property type="match status" value="1"/>
</dbReference>
<evidence type="ECO:0000256" key="1">
    <source>
        <dbReference type="ARBA" id="ARBA00023002"/>
    </source>
</evidence>
<dbReference type="EC" id="1.1.1.95" evidence="4"/>
<dbReference type="Pfam" id="PF02826">
    <property type="entry name" value="2-Hacid_dh_C"/>
    <property type="match status" value="1"/>
</dbReference>
<dbReference type="SUPFAM" id="SSF51735">
    <property type="entry name" value="NAD(P)-binding Rossmann-fold domains"/>
    <property type="match status" value="1"/>
</dbReference>
<keyword evidence="2" id="KW-0520">NAD</keyword>
<dbReference type="InterPro" id="IPR036291">
    <property type="entry name" value="NAD(P)-bd_dom_sf"/>
</dbReference>
<keyword evidence="1 4" id="KW-0560">Oxidoreductase</keyword>
<dbReference type="EMBL" id="CP000230">
    <property type="protein sequence ID" value="ABC22802.1"/>
    <property type="molecule type" value="Genomic_DNA"/>
</dbReference>
<reference evidence="4 5" key="1">
    <citation type="journal article" date="2011" name="Stand. Genomic Sci.">
        <title>Complete genome sequence of Rhodospirillum rubrum type strain (S1).</title>
        <authorList>
            <person name="Munk A.C."/>
            <person name="Copeland A."/>
            <person name="Lucas S."/>
            <person name="Lapidus A."/>
            <person name="Del Rio T.G."/>
            <person name="Barry K."/>
            <person name="Detter J.C."/>
            <person name="Hammon N."/>
            <person name="Israni S."/>
            <person name="Pitluck S."/>
            <person name="Brettin T."/>
            <person name="Bruce D."/>
            <person name="Han C."/>
            <person name="Tapia R."/>
            <person name="Gilna P."/>
            <person name="Schmutz J."/>
            <person name="Larimer F."/>
            <person name="Land M."/>
            <person name="Kyrpides N.C."/>
            <person name="Mavromatis K."/>
            <person name="Richardson P."/>
            <person name="Rohde M."/>
            <person name="Goker M."/>
            <person name="Klenk H.P."/>
            <person name="Zhang Y."/>
            <person name="Roberts G.P."/>
            <person name="Reslewic S."/>
            <person name="Schwartz D.C."/>
        </authorList>
    </citation>
    <scope>NUCLEOTIDE SEQUENCE [LARGE SCALE GENOMIC DNA]</scope>
    <source>
        <strain evidence="5">ATCC 11170 / ATH 1.1.1 / DSM 467 / LMG 4362 / NCIMB 8255 / S1</strain>
    </source>
</reference>
<dbReference type="SUPFAM" id="SSF52283">
    <property type="entry name" value="Formate/glycerate dehydrogenase catalytic domain-like"/>
    <property type="match status" value="1"/>
</dbReference>
<dbReference type="STRING" id="269796.Rru_A2002"/>
<gene>
    <name evidence="4" type="ordered locus">Rru_A2002</name>
</gene>
<name>Q2RSU3_RHORT</name>
<dbReference type="KEGG" id="rru:Rru_A2002"/>
<dbReference type="AlphaFoldDB" id="Q2RSU3"/>
<dbReference type="EnsemblBacteria" id="ABC22802">
    <property type="protein sequence ID" value="ABC22802"/>
    <property type="gene ID" value="Rru_A2002"/>
</dbReference>
<dbReference type="PANTHER" id="PTHR43333:SF1">
    <property type="entry name" value="D-ISOMER SPECIFIC 2-HYDROXYACID DEHYDROGENASE NAD-BINDING DOMAIN-CONTAINING PROTEIN"/>
    <property type="match status" value="1"/>
</dbReference>
<evidence type="ECO:0000313" key="5">
    <source>
        <dbReference type="Proteomes" id="UP000001929"/>
    </source>
</evidence>
<dbReference type="PATRIC" id="fig|269796.9.peg.2086"/>
<evidence type="ECO:0000313" key="4">
    <source>
        <dbReference type="EMBL" id="ABC22802.1"/>
    </source>
</evidence>
<dbReference type="Gene3D" id="3.40.50.720">
    <property type="entry name" value="NAD(P)-binding Rossmann-like Domain"/>
    <property type="match status" value="2"/>
</dbReference>
<protein>
    <submittedName>
        <fullName evidence="4">D-isomer specific 2-hydroxyacid dehydrogenase, NAD-binding</fullName>
        <ecNumber evidence="4">1.1.1.95</ecNumber>
    </submittedName>
</protein>
<dbReference type="RefSeq" id="WP_011389755.1">
    <property type="nucleotide sequence ID" value="NC_007643.1"/>
</dbReference>
<sequence length="307" mass="32964">MTILFNGPTLPQEIWQTALHRALAPRPLAVWPDVDPASVSTLICWRHGEAIIPHLPNLQRVITLSAGVDHLLAAGLPEGVEIIRLEDAGMGAQMAEYALHWALHFQRDFDRHIAATRAGLWEKRPYRPASDLPCGILGFGTLGRVVADRLLAAGFPVNGWSRRGQGYPGVRPFAGADHLEAFLKASEIVINLLPATPETRHLLDERRLAALRPGAVVINLGRGATLDEAALIAALNAGALRAAVLDVTDPEPPAADSPLRRHPAVSLTPHLAAETLPDPAAAQVARVIKAVERGETPPGLVARDRGY</sequence>
<evidence type="ECO:0000256" key="2">
    <source>
        <dbReference type="ARBA" id="ARBA00023027"/>
    </source>
</evidence>
<proteinExistence type="predicted"/>
<dbReference type="InterPro" id="IPR006140">
    <property type="entry name" value="D-isomer_DH_NAD-bd"/>
</dbReference>
<dbReference type="PANTHER" id="PTHR43333">
    <property type="entry name" value="2-HACID_DH_C DOMAIN-CONTAINING PROTEIN"/>
    <property type="match status" value="1"/>
</dbReference>
<dbReference type="HOGENOM" id="CLU_019796_1_0_5"/>
<organism evidence="4 5">
    <name type="scientific">Rhodospirillum rubrum (strain ATCC 11170 / ATH 1.1.1 / DSM 467 / LMG 4362 / NCIMB 8255 / S1)</name>
    <dbReference type="NCBI Taxonomy" id="269796"/>
    <lineage>
        <taxon>Bacteria</taxon>
        <taxon>Pseudomonadati</taxon>
        <taxon>Pseudomonadota</taxon>
        <taxon>Alphaproteobacteria</taxon>
        <taxon>Rhodospirillales</taxon>
        <taxon>Rhodospirillaceae</taxon>
        <taxon>Rhodospirillum</taxon>
    </lineage>
</organism>
<accession>Q2RSU3</accession>